<evidence type="ECO:0000256" key="1">
    <source>
        <dbReference type="ARBA" id="ARBA00006484"/>
    </source>
</evidence>
<dbReference type="CDD" id="cd05233">
    <property type="entry name" value="SDR_c"/>
    <property type="match status" value="1"/>
</dbReference>
<evidence type="ECO:0000256" key="3">
    <source>
        <dbReference type="RuleBase" id="RU000363"/>
    </source>
</evidence>
<dbReference type="Pfam" id="PF00106">
    <property type="entry name" value="adh_short"/>
    <property type="match status" value="1"/>
</dbReference>
<dbReference type="EMBL" id="JAVFHQ010000042">
    <property type="protein sequence ID" value="KAK4542411.1"/>
    <property type="molecule type" value="Genomic_DNA"/>
</dbReference>
<dbReference type="SUPFAM" id="SSF51735">
    <property type="entry name" value="NAD(P)-binding Rossmann-fold domains"/>
    <property type="match status" value="1"/>
</dbReference>
<dbReference type="InterPro" id="IPR036291">
    <property type="entry name" value="NAD(P)-bd_dom_sf"/>
</dbReference>
<comment type="similarity">
    <text evidence="1 3">Belongs to the short-chain dehydrogenases/reductases (SDR) family.</text>
</comment>
<evidence type="ECO:0000256" key="2">
    <source>
        <dbReference type="ARBA" id="ARBA00023002"/>
    </source>
</evidence>
<reference evidence="4 5" key="1">
    <citation type="submission" date="2021-11" db="EMBL/GenBank/DDBJ databases">
        <title>Black yeast isolated from Biological Soil Crust.</title>
        <authorList>
            <person name="Kurbessoian T."/>
        </authorList>
    </citation>
    <scope>NUCLEOTIDE SEQUENCE [LARGE SCALE GENOMIC DNA]</scope>
    <source>
        <strain evidence="4 5">CCFEE 5522</strain>
    </source>
</reference>
<evidence type="ECO:0000313" key="4">
    <source>
        <dbReference type="EMBL" id="KAK4542411.1"/>
    </source>
</evidence>
<sequence length="305" mass="33360">MSHPIEGKGPGSKLATTGVDFTPTIHSDTYDYINPEQFDLTGRAVLITGASKGIGRDTAISFAKAGASFIAIGARSSLDTLKGEIEAAAQRAGKQAPRVLALQLDVSDNANVEQAAKETEAAFGRLDILINNAGFLEPFMKMTDSNPEEWKRSYEVNVFGVYHMTRAFLPLLLKTRNGLKEILNLSSIGALFAMPGGSGYQPGKLAVLRFSEFTNIEYPDVLAYSLHPGGVLTDLAKQMGKEMEHMLIDQPRLAADTVVFLTAERREWLGGRYVSATWDMEELLGKREKIEENDLLKMKLTVGSE</sequence>
<proteinExistence type="inferred from homology"/>
<accession>A0AAV9JBH6</accession>
<dbReference type="Proteomes" id="UP001324427">
    <property type="component" value="Unassembled WGS sequence"/>
</dbReference>
<dbReference type="PRINTS" id="PR00081">
    <property type="entry name" value="GDHRDH"/>
</dbReference>
<dbReference type="PANTHER" id="PTHR42901:SF1">
    <property type="entry name" value="ALCOHOL DEHYDROGENASE"/>
    <property type="match status" value="1"/>
</dbReference>
<comment type="caution">
    <text evidence="4">The sequence shown here is derived from an EMBL/GenBank/DDBJ whole genome shotgun (WGS) entry which is preliminary data.</text>
</comment>
<dbReference type="AlphaFoldDB" id="A0AAV9JBH6"/>
<protein>
    <submittedName>
        <fullName evidence="4">Uncharacterized protein</fullName>
    </submittedName>
</protein>
<dbReference type="PRINTS" id="PR00080">
    <property type="entry name" value="SDRFAMILY"/>
</dbReference>
<organism evidence="4 5">
    <name type="scientific">Oleoguttula mirabilis</name>
    <dbReference type="NCBI Taxonomy" id="1507867"/>
    <lineage>
        <taxon>Eukaryota</taxon>
        <taxon>Fungi</taxon>
        <taxon>Dikarya</taxon>
        <taxon>Ascomycota</taxon>
        <taxon>Pezizomycotina</taxon>
        <taxon>Dothideomycetes</taxon>
        <taxon>Dothideomycetidae</taxon>
        <taxon>Mycosphaerellales</taxon>
        <taxon>Teratosphaeriaceae</taxon>
        <taxon>Oleoguttula</taxon>
    </lineage>
</organism>
<name>A0AAV9JBH6_9PEZI</name>
<dbReference type="GO" id="GO:0016491">
    <property type="term" value="F:oxidoreductase activity"/>
    <property type="evidence" value="ECO:0007669"/>
    <property type="project" value="UniProtKB-KW"/>
</dbReference>
<dbReference type="PANTHER" id="PTHR42901">
    <property type="entry name" value="ALCOHOL DEHYDROGENASE"/>
    <property type="match status" value="1"/>
</dbReference>
<dbReference type="Gene3D" id="3.40.50.720">
    <property type="entry name" value="NAD(P)-binding Rossmann-like Domain"/>
    <property type="match status" value="1"/>
</dbReference>
<keyword evidence="2" id="KW-0560">Oxidoreductase</keyword>
<evidence type="ECO:0000313" key="5">
    <source>
        <dbReference type="Proteomes" id="UP001324427"/>
    </source>
</evidence>
<gene>
    <name evidence="4" type="ORF">LTR36_006868</name>
</gene>
<keyword evidence="5" id="KW-1185">Reference proteome</keyword>
<dbReference type="InterPro" id="IPR002347">
    <property type="entry name" value="SDR_fam"/>
</dbReference>